<accession>A0A9X2JNG7</accession>
<sequence>MKLAAGHAAALLLASGTAGLAGGAQPQTNSDIDLICRSVHPDFCPALVEAIENIADGRTLRLREDGPASEEADLTLRFVEEHATDSAIAGHLVWETAEGRTGRGESLELTVMDARLNARLLSDYALTLLKASSLPLPRR</sequence>
<feature type="chain" id="PRO_5040750502" evidence="1">
    <location>
        <begin position="21"/>
        <end position="139"/>
    </location>
</feature>
<dbReference type="AlphaFoldDB" id="A0A9X2JNG7"/>
<dbReference type="Proteomes" id="UP001139477">
    <property type="component" value="Unassembled WGS sequence"/>
</dbReference>
<gene>
    <name evidence="2" type="ORF">NHG85_07515</name>
</gene>
<proteinExistence type="predicted"/>
<dbReference type="EMBL" id="JAMYXC010000112">
    <property type="protein sequence ID" value="MCP1168373.1"/>
    <property type="molecule type" value="Genomic_DNA"/>
</dbReference>
<keyword evidence="1" id="KW-0732">Signal</keyword>
<feature type="signal peptide" evidence="1">
    <location>
        <begin position="1"/>
        <end position="20"/>
    </location>
</feature>
<organism evidence="2 3">
    <name type="scientific">Limimaricola litoreus</name>
    <dbReference type="NCBI Taxonomy" id="2955316"/>
    <lineage>
        <taxon>Bacteria</taxon>
        <taxon>Pseudomonadati</taxon>
        <taxon>Pseudomonadota</taxon>
        <taxon>Alphaproteobacteria</taxon>
        <taxon>Rhodobacterales</taxon>
        <taxon>Paracoccaceae</taxon>
        <taxon>Limimaricola</taxon>
    </lineage>
</organism>
<evidence type="ECO:0000313" key="2">
    <source>
        <dbReference type="EMBL" id="MCP1168373.1"/>
    </source>
</evidence>
<keyword evidence="3" id="KW-1185">Reference proteome</keyword>
<comment type="caution">
    <text evidence="2">The sequence shown here is derived from an EMBL/GenBank/DDBJ whole genome shotgun (WGS) entry which is preliminary data.</text>
</comment>
<evidence type="ECO:0000256" key="1">
    <source>
        <dbReference type="SAM" id="SignalP"/>
    </source>
</evidence>
<name>A0A9X2JNG7_9RHOB</name>
<evidence type="ECO:0000313" key="3">
    <source>
        <dbReference type="Proteomes" id="UP001139477"/>
    </source>
</evidence>
<dbReference type="RefSeq" id="WP_253331222.1">
    <property type="nucleotide sequence ID" value="NZ_JAMYXC010000112.1"/>
</dbReference>
<reference evidence="2" key="1">
    <citation type="submission" date="2022-06" db="EMBL/GenBank/DDBJ databases">
        <title>Limimaricola sediminis sp. nov., isolated from an intertidal sediment.</title>
        <authorList>
            <person name="Shao X."/>
        </authorList>
    </citation>
    <scope>NUCLEOTIDE SEQUENCE</scope>
    <source>
        <strain evidence="2">ASW11-118</strain>
    </source>
</reference>
<protein>
    <submittedName>
        <fullName evidence="2">Uncharacterized protein</fullName>
    </submittedName>
</protein>